<evidence type="ECO:0000256" key="1">
    <source>
        <dbReference type="ARBA" id="ARBA00023235"/>
    </source>
</evidence>
<dbReference type="GO" id="GO:0008903">
    <property type="term" value="F:hydroxypyruvate isomerase activity"/>
    <property type="evidence" value="ECO:0007669"/>
    <property type="project" value="TreeGrafter"/>
</dbReference>
<dbReference type="Pfam" id="PF01261">
    <property type="entry name" value="AP_endonuc_2"/>
    <property type="match status" value="1"/>
</dbReference>
<evidence type="ECO:0000256" key="2">
    <source>
        <dbReference type="SAM" id="MobiDB-lite"/>
    </source>
</evidence>
<proteinExistence type="predicted"/>
<keyword evidence="5" id="KW-1185">Reference proteome</keyword>
<dbReference type="OrthoDB" id="4214675at2759"/>
<dbReference type="Gene3D" id="3.20.20.150">
    <property type="entry name" value="Divalent-metal-dependent TIM barrel enzymes"/>
    <property type="match status" value="1"/>
</dbReference>
<sequence>MNVKQAIEYAYGLGCPRVHILAGLTNDNFMDDDFRRVYVNNLRCAAEMLEEYCLTGLIGPISPTVKENYFLHSFETAVQILEELQSPQVKLLLDIYHLKMLTGTVSGLVDYLQYSDYIHVSQMPGYHESSCKGEINYQEVFDLLEQHYSGHIGLEYKLSGDDDSDASSEDDEPIRKKSERP</sequence>
<dbReference type="SUPFAM" id="SSF51658">
    <property type="entry name" value="Xylose isomerase-like"/>
    <property type="match status" value="1"/>
</dbReference>
<dbReference type="InterPro" id="IPR013022">
    <property type="entry name" value="Xyl_isomerase-like_TIM-brl"/>
</dbReference>
<feature type="compositionally biased region" description="Acidic residues" evidence="2">
    <location>
        <begin position="161"/>
        <end position="172"/>
    </location>
</feature>
<accession>A0A087T2P8</accession>
<organism evidence="4 5">
    <name type="scientific">Stegodyphus mimosarum</name>
    <name type="common">African social velvet spider</name>
    <dbReference type="NCBI Taxonomy" id="407821"/>
    <lineage>
        <taxon>Eukaryota</taxon>
        <taxon>Metazoa</taxon>
        <taxon>Ecdysozoa</taxon>
        <taxon>Arthropoda</taxon>
        <taxon>Chelicerata</taxon>
        <taxon>Arachnida</taxon>
        <taxon>Araneae</taxon>
        <taxon>Araneomorphae</taxon>
        <taxon>Entelegynae</taxon>
        <taxon>Eresoidea</taxon>
        <taxon>Eresidae</taxon>
        <taxon>Stegodyphus</taxon>
    </lineage>
</organism>
<gene>
    <name evidence="4" type="ORF">X975_26834</name>
</gene>
<evidence type="ECO:0000259" key="3">
    <source>
        <dbReference type="Pfam" id="PF01261"/>
    </source>
</evidence>
<dbReference type="STRING" id="407821.A0A087T2P8"/>
<evidence type="ECO:0000313" key="4">
    <source>
        <dbReference type="EMBL" id="KFM59387.1"/>
    </source>
</evidence>
<keyword evidence="1 4" id="KW-0413">Isomerase</keyword>
<feature type="non-terminal residue" evidence="4">
    <location>
        <position position="181"/>
    </location>
</feature>
<dbReference type="GO" id="GO:0046487">
    <property type="term" value="P:glyoxylate metabolic process"/>
    <property type="evidence" value="ECO:0007669"/>
    <property type="project" value="TreeGrafter"/>
</dbReference>
<dbReference type="InterPro" id="IPR050417">
    <property type="entry name" value="Sugar_Epim/Isomerase"/>
</dbReference>
<reference evidence="4 5" key="1">
    <citation type="submission" date="2013-11" db="EMBL/GenBank/DDBJ databases">
        <title>Genome sequencing of Stegodyphus mimosarum.</title>
        <authorList>
            <person name="Bechsgaard J."/>
        </authorList>
    </citation>
    <scope>NUCLEOTIDE SEQUENCE [LARGE SCALE GENOMIC DNA]</scope>
</reference>
<dbReference type="EMBL" id="KK113120">
    <property type="protein sequence ID" value="KFM59387.1"/>
    <property type="molecule type" value="Genomic_DNA"/>
</dbReference>
<keyword evidence="4" id="KW-0670">Pyruvate</keyword>
<protein>
    <submittedName>
        <fullName evidence="4">Putative hydroxypyruvate isomerase</fullName>
    </submittedName>
</protein>
<name>A0A087T2P8_STEMI</name>
<evidence type="ECO:0000313" key="5">
    <source>
        <dbReference type="Proteomes" id="UP000054359"/>
    </source>
</evidence>
<dbReference type="PANTHER" id="PTHR43489:SF6">
    <property type="entry name" value="HYDROXYPYRUVATE ISOMERASE-RELATED"/>
    <property type="match status" value="1"/>
</dbReference>
<dbReference type="AlphaFoldDB" id="A0A087T2P8"/>
<dbReference type="PANTHER" id="PTHR43489">
    <property type="entry name" value="ISOMERASE"/>
    <property type="match status" value="1"/>
</dbReference>
<dbReference type="InterPro" id="IPR036237">
    <property type="entry name" value="Xyl_isomerase-like_sf"/>
</dbReference>
<dbReference type="OMA" id="VECHWPY"/>
<feature type="region of interest" description="Disordered" evidence="2">
    <location>
        <begin position="158"/>
        <end position="181"/>
    </location>
</feature>
<feature type="domain" description="Xylose isomerase-like TIM barrel" evidence="3">
    <location>
        <begin position="3"/>
        <end position="162"/>
    </location>
</feature>
<dbReference type="Proteomes" id="UP000054359">
    <property type="component" value="Unassembled WGS sequence"/>
</dbReference>